<dbReference type="EMBL" id="DVHL01000002">
    <property type="protein sequence ID" value="HIR65287.1"/>
    <property type="molecule type" value="Genomic_DNA"/>
</dbReference>
<dbReference type="NCBIfam" id="TIGR01968">
    <property type="entry name" value="minD_bact"/>
    <property type="match status" value="1"/>
</dbReference>
<dbReference type="GO" id="GO:0000917">
    <property type="term" value="P:division septum assembly"/>
    <property type="evidence" value="ECO:0007669"/>
    <property type="project" value="UniProtKB-KW"/>
</dbReference>
<dbReference type="Gene3D" id="3.40.50.300">
    <property type="entry name" value="P-loop containing nucleotide triphosphate hydrolases"/>
    <property type="match status" value="1"/>
</dbReference>
<dbReference type="PIRSF" id="PIRSF003092">
    <property type="entry name" value="MinD"/>
    <property type="match status" value="1"/>
</dbReference>
<comment type="similarity">
    <text evidence="1">Belongs to the ParA family. MinD subfamily.</text>
</comment>
<evidence type="ECO:0000256" key="5">
    <source>
        <dbReference type="ARBA" id="ARBA00022741"/>
    </source>
</evidence>
<evidence type="ECO:0000256" key="6">
    <source>
        <dbReference type="ARBA" id="ARBA00022840"/>
    </source>
</evidence>
<evidence type="ECO:0000259" key="12">
    <source>
        <dbReference type="Pfam" id="PF01656"/>
    </source>
</evidence>
<evidence type="ECO:0000256" key="10">
    <source>
        <dbReference type="ARBA" id="ARBA00032845"/>
    </source>
</evidence>
<evidence type="ECO:0000256" key="4">
    <source>
        <dbReference type="ARBA" id="ARBA00022618"/>
    </source>
</evidence>
<evidence type="ECO:0000256" key="8">
    <source>
        <dbReference type="ARBA" id="ARBA00023306"/>
    </source>
</evidence>
<comment type="subunit">
    <text evidence="2">Interacts with MinC and FtsZ.</text>
</comment>
<protein>
    <recommendedName>
        <fullName evidence="3">Septum site-determining protein MinD</fullName>
    </recommendedName>
    <alternativeName>
        <fullName evidence="10">Cell division inhibitor MinD</fullName>
    </alternativeName>
</protein>
<dbReference type="InterPro" id="IPR025501">
    <property type="entry name" value="MinD_FleN"/>
</dbReference>
<dbReference type="GO" id="GO:0009898">
    <property type="term" value="C:cytoplasmic side of plasma membrane"/>
    <property type="evidence" value="ECO:0007669"/>
    <property type="project" value="TreeGrafter"/>
</dbReference>
<keyword evidence="4" id="KW-0132">Cell division</keyword>
<gene>
    <name evidence="13" type="primary">minD</name>
    <name evidence="13" type="ORF">IAC95_00120</name>
</gene>
<reference evidence="13" key="2">
    <citation type="journal article" date="2021" name="PeerJ">
        <title>Extensive microbial diversity within the chicken gut microbiome revealed by metagenomics and culture.</title>
        <authorList>
            <person name="Gilroy R."/>
            <person name="Ravi A."/>
            <person name="Getino M."/>
            <person name="Pursley I."/>
            <person name="Horton D.L."/>
            <person name="Alikhan N.F."/>
            <person name="Baker D."/>
            <person name="Gharbi K."/>
            <person name="Hall N."/>
            <person name="Watson M."/>
            <person name="Adriaenssens E.M."/>
            <person name="Foster-Nyarko E."/>
            <person name="Jarju S."/>
            <person name="Secka A."/>
            <person name="Antonio M."/>
            <person name="Oren A."/>
            <person name="Chaudhuri R.R."/>
            <person name="La Ragione R."/>
            <person name="Hildebrand F."/>
            <person name="Pallen M.J."/>
        </authorList>
    </citation>
    <scope>NUCLEOTIDE SEQUENCE</scope>
    <source>
        <strain evidence="13">CHK121-14286</strain>
    </source>
</reference>
<dbReference type="InterPro" id="IPR050625">
    <property type="entry name" value="ParA/MinD_ATPase"/>
</dbReference>
<proteinExistence type="inferred from homology"/>
<accession>A0A9D1J7X4</accession>
<comment type="function">
    <text evidence="9">ATPase required for the correct placement of the division site. Cell division inhibitors MinC and MinD act in concert to form an inhibitor capable of blocking formation of the polar Z ring septums. Rapidly oscillates between the poles of the cell to destabilize FtsZ filaments that have formed before they mature into polar Z rings.</text>
</comment>
<dbReference type="GO" id="GO:0051782">
    <property type="term" value="P:negative regulation of cell division"/>
    <property type="evidence" value="ECO:0007669"/>
    <property type="project" value="TreeGrafter"/>
</dbReference>
<organism evidence="13 14">
    <name type="scientific">Candidatus Fimimonas gallinarum</name>
    <dbReference type="NCBI Taxonomy" id="2840821"/>
    <lineage>
        <taxon>Bacteria</taxon>
        <taxon>Pseudomonadati</taxon>
        <taxon>Myxococcota</taxon>
        <taxon>Myxococcia</taxon>
        <taxon>Myxococcales</taxon>
        <taxon>Cystobacterineae</taxon>
        <taxon>Myxococcaceae</taxon>
        <taxon>Myxococcaceae incertae sedis</taxon>
        <taxon>Candidatus Fimimonas</taxon>
    </lineage>
</organism>
<name>A0A9D1J7X4_9BACT</name>
<dbReference type="PANTHER" id="PTHR43384">
    <property type="entry name" value="SEPTUM SITE-DETERMINING PROTEIN MIND HOMOLOG, CHLOROPLASTIC-RELATED"/>
    <property type="match status" value="1"/>
</dbReference>
<dbReference type="GO" id="GO:0005829">
    <property type="term" value="C:cytosol"/>
    <property type="evidence" value="ECO:0007669"/>
    <property type="project" value="TreeGrafter"/>
</dbReference>
<dbReference type="AlphaFoldDB" id="A0A9D1J7X4"/>
<reference evidence="13" key="1">
    <citation type="submission" date="2020-10" db="EMBL/GenBank/DDBJ databases">
        <authorList>
            <person name="Gilroy R."/>
        </authorList>
    </citation>
    <scope>NUCLEOTIDE SEQUENCE</scope>
    <source>
        <strain evidence="13">CHK121-14286</strain>
    </source>
</reference>
<dbReference type="Pfam" id="PF01656">
    <property type="entry name" value="CbiA"/>
    <property type="match status" value="1"/>
</dbReference>
<evidence type="ECO:0000256" key="2">
    <source>
        <dbReference type="ARBA" id="ARBA00011626"/>
    </source>
</evidence>
<evidence type="ECO:0000313" key="14">
    <source>
        <dbReference type="Proteomes" id="UP000824200"/>
    </source>
</evidence>
<keyword evidence="5 11" id="KW-0547">Nucleotide-binding</keyword>
<dbReference type="GO" id="GO:0005524">
    <property type="term" value="F:ATP binding"/>
    <property type="evidence" value="ECO:0007669"/>
    <property type="project" value="UniProtKB-KW"/>
</dbReference>
<evidence type="ECO:0000313" key="13">
    <source>
        <dbReference type="EMBL" id="HIR65287.1"/>
    </source>
</evidence>
<feature type="binding site" evidence="11">
    <location>
        <begin position="11"/>
        <end position="18"/>
    </location>
    <ligand>
        <name>ATP</name>
        <dbReference type="ChEBI" id="CHEBI:30616"/>
    </ligand>
</feature>
<evidence type="ECO:0000256" key="1">
    <source>
        <dbReference type="ARBA" id="ARBA00010257"/>
    </source>
</evidence>
<evidence type="ECO:0000256" key="9">
    <source>
        <dbReference type="ARBA" id="ARBA00025436"/>
    </source>
</evidence>
<dbReference type="SUPFAM" id="SSF52540">
    <property type="entry name" value="P-loop containing nucleoside triphosphate hydrolases"/>
    <property type="match status" value="1"/>
</dbReference>
<dbReference type="Proteomes" id="UP000824200">
    <property type="component" value="Unassembled WGS sequence"/>
</dbReference>
<feature type="domain" description="CobQ/CobB/MinD/ParA nucleotide binding" evidence="12">
    <location>
        <begin position="5"/>
        <end position="205"/>
    </location>
</feature>
<dbReference type="InterPro" id="IPR002586">
    <property type="entry name" value="CobQ/CobB/MinD/ParA_Nub-bd_dom"/>
</dbReference>
<dbReference type="InterPro" id="IPR027417">
    <property type="entry name" value="P-loop_NTPase"/>
</dbReference>
<dbReference type="GO" id="GO:0016887">
    <property type="term" value="F:ATP hydrolysis activity"/>
    <property type="evidence" value="ECO:0007669"/>
    <property type="project" value="InterPro"/>
</dbReference>
<sequence length="251" mass="27399">MARRIVITSGKGGAGKTTVCANLGIALAKRSLRVLLVDLDLGLNNLDVVMQVENKVVYDFVDVCEGRCRPSQALIQDENEPTLYIMPSCHSAKRQITVDMANKVIDKIADNFDFVLIDCPAGIDSGFRRAVSCACEAAVVVTPHLSGVRDANKTISQLRDMAVYVVVNRVRGDLVASGEMLSVFEVLSILGKPPLGVIPENDDINCNLQKSTPAFDILAKNLQTGSTDMYDCVSHYRGVFGKIRRKLKRNV</sequence>
<evidence type="ECO:0000256" key="3">
    <source>
        <dbReference type="ARBA" id="ARBA00016887"/>
    </source>
</evidence>
<keyword evidence="6 11" id="KW-0067">ATP-binding</keyword>
<dbReference type="InterPro" id="IPR010223">
    <property type="entry name" value="MinD"/>
</dbReference>
<comment type="caution">
    <text evidence="13">The sequence shown here is derived from an EMBL/GenBank/DDBJ whole genome shotgun (WGS) entry which is preliminary data.</text>
</comment>
<keyword evidence="8" id="KW-0131">Cell cycle</keyword>
<evidence type="ECO:0000256" key="7">
    <source>
        <dbReference type="ARBA" id="ARBA00023210"/>
    </source>
</evidence>
<keyword evidence="7" id="KW-0717">Septation</keyword>
<dbReference type="PANTHER" id="PTHR43384:SF6">
    <property type="entry name" value="SEPTUM SITE-DETERMINING PROTEIN MIND HOMOLOG, CHLOROPLASTIC"/>
    <property type="match status" value="1"/>
</dbReference>
<evidence type="ECO:0000256" key="11">
    <source>
        <dbReference type="PIRSR" id="PIRSR003092-1"/>
    </source>
</evidence>